<dbReference type="InterPro" id="IPR036259">
    <property type="entry name" value="MFS_trans_sf"/>
</dbReference>
<keyword evidence="10" id="KW-1185">Reference proteome</keyword>
<proteinExistence type="predicted"/>
<evidence type="ECO:0000256" key="2">
    <source>
        <dbReference type="ARBA" id="ARBA00022448"/>
    </source>
</evidence>
<dbReference type="PROSITE" id="PS50850">
    <property type="entry name" value="MFS"/>
    <property type="match status" value="1"/>
</dbReference>
<feature type="transmembrane region" description="Helical" evidence="7">
    <location>
        <begin position="184"/>
        <end position="201"/>
    </location>
</feature>
<sequence length="535" mass="58328">MQATSSPNDSQTYSAWSPLRHKIFRALWLATIASNIGTWMQDVGAAWLMTSLSASPLMVALVQSSTTLPIVLLALPAGALADIVDRRRYLLITQLWMLLAAAGLGFCTLTGQTTGWLLLAFTFMLGCGSAMNLPAWAAIVPELVPKAELQAAITLNGLGINIARAIGPALAGLLIAAFGPASVFLLNAVSFFGVLAVLVAWKRDYRTSSLPAERLFSAIRSGLRYARHSQMLQAALIRGAAFFLFASALWALLPIFVRQHLLAGPSVYGALWACVGLGAVSCAFLLPHLRRHLDSDNSIRLASLGYAAILAVLASLNNLYLLGVLMFIIGASWLIVISSLQVAVQASLPEWVRARGISVFMMAFMGSMAGGSILWGYLADIGGLPYALVLAAAGMLLSILATWRQRISGYENCDFTPSLHWPAPITEQVPQHDQGPVLITLEYPVALDKRQDFLRLSLPLQKMRRRNGAYFWELFQDTAQADHFIECFMVESWLEHLRQHERVSKADQAVQDKINRCLIGAAISKVSHYIAVKHS</sequence>
<keyword evidence="3" id="KW-1003">Cell membrane</keyword>
<feature type="transmembrane region" description="Helical" evidence="7">
    <location>
        <begin position="235"/>
        <end position="257"/>
    </location>
</feature>
<reference evidence="9 10" key="1">
    <citation type="submission" date="2017-06" db="EMBL/GenBank/DDBJ databases">
        <title>Genome Sequencing of the methanotroph Methylovulum psychrotolerants str. HV10-M2 isolated from a high-altitude environment.</title>
        <authorList>
            <person name="Mateos-Rivera A."/>
        </authorList>
    </citation>
    <scope>NUCLEOTIDE SEQUENCE [LARGE SCALE GENOMIC DNA]</scope>
    <source>
        <strain evidence="9 10">HV10_M2</strain>
    </source>
</reference>
<evidence type="ECO:0000256" key="3">
    <source>
        <dbReference type="ARBA" id="ARBA00022475"/>
    </source>
</evidence>
<organism evidence="9 10">
    <name type="scientific">Methylovulum psychrotolerans</name>
    <dbReference type="NCBI Taxonomy" id="1704499"/>
    <lineage>
        <taxon>Bacteria</taxon>
        <taxon>Pseudomonadati</taxon>
        <taxon>Pseudomonadota</taxon>
        <taxon>Gammaproteobacteria</taxon>
        <taxon>Methylococcales</taxon>
        <taxon>Methylococcaceae</taxon>
        <taxon>Methylovulum</taxon>
    </lineage>
</organism>
<dbReference type="Proteomes" id="UP000197019">
    <property type="component" value="Chromosome"/>
</dbReference>
<feature type="transmembrane region" description="Helical" evidence="7">
    <location>
        <begin position="322"/>
        <end position="344"/>
    </location>
</feature>
<dbReference type="SUPFAM" id="SSF103473">
    <property type="entry name" value="MFS general substrate transporter"/>
    <property type="match status" value="1"/>
</dbReference>
<dbReference type="KEGG" id="mpsy:CEK71_19140"/>
<dbReference type="Gene3D" id="1.20.1250.20">
    <property type="entry name" value="MFS general substrate transporter like domains"/>
    <property type="match status" value="1"/>
</dbReference>
<feature type="transmembrane region" description="Helical" evidence="7">
    <location>
        <begin position="356"/>
        <end position="378"/>
    </location>
</feature>
<evidence type="ECO:0000313" key="10">
    <source>
        <dbReference type="Proteomes" id="UP000197019"/>
    </source>
</evidence>
<keyword evidence="2" id="KW-0813">Transport</keyword>
<dbReference type="GO" id="GO:0022857">
    <property type="term" value="F:transmembrane transporter activity"/>
    <property type="evidence" value="ECO:0007669"/>
    <property type="project" value="InterPro"/>
</dbReference>
<dbReference type="RefSeq" id="WP_088620882.1">
    <property type="nucleotide sequence ID" value="NZ_CP022129.1"/>
</dbReference>
<dbReference type="PANTHER" id="PTHR23513:SF11">
    <property type="entry name" value="STAPHYLOFERRIN A TRANSPORTER"/>
    <property type="match status" value="1"/>
</dbReference>
<dbReference type="GO" id="GO:0005886">
    <property type="term" value="C:plasma membrane"/>
    <property type="evidence" value="ECO:0007669"/>
    <property type="project" value="UniProtKB-SubCell"/>
</dbReference>
<evidence type="ECO:0000313" key="9">
    <source>
        <dbReference type="EMBL" id="ASF48012.1"/>
    </source>
</evidence>
<feature type="transmembrane region" description="Helical" evidence="7">
    <location>
        <begin position="54"/>
        <end position="77"/>
    </location>
</feature>
<evidence type="ECO:0000256" key="5">
    <source>
        <dbReference type="ARBA" id="ARBA00022989"/>
    </source>
</evidence>
<evidence type="ECO:0000256" key="1">
    <source>
        <dbReference type="ARBA" id="ARBA00004651"/>
    </source>
</evidence>
<feature type="domain" description="Major facilitator superfamily (MFS) profile" evidence="8">
    <location>
        <begin position="23"/>
        <end position="406"/>
    </location>
</feature>
<dbReference type="AlphaFoldDB" id="A0A1Z4C3A7"/>
<feature type="transmembrane region" description="Helical" evidence="7">
    <location>
        <begin position="117"/>
        <end position="139"/>
    </location>
</feature>
<feature type="transmembrane region" description="Helical" evidence="7">
    <location>
        <begin position="89"/>
        <end position="111"/>
    </location>
</feature>
<dbReference type="Pfam" id="PF05977">
    <property type="entry name" value="MFS_3"/>
    <property type="match status" value="1"/>
</dbReference>
<evidence type="ECO:0000256" key="6">
    <source>
        <dbReference type="ARBA" id="ARBA00023136"/>
    </source>
</evidence>
<keyword evidence="4 7" id="KW-0812">Transmembrane</keyword>
<feature type="transmembrane region" description="Helical" evidence="7">
    <location>
        <begin position="26"/>
        <end position="48"/>
    </location>
</feature>
<evidence type="ECO:0000256" key="4">
    <source>
        <dbReference type="ARBA" id="ARBA00022692"/>
    </source>
</evidence>
<dbReference type="InterPro" id="IPR020846">
    <property type="entry name" value="MFS_dom"/>
</dbReference>
<feature type="transmembrane region" description="Helical" evidence="7">
    <location>
        <begin position="269"/>
        <end position="286"/>
    </location>
</feature>
<dbReference type="CDD" id="cd06173">
    <property type="entry name" value="MFS_MefA_like"/>
    <property type="match status" value="1"/>
</dbReference>
<feature type="transmembrane region" description="Helical" evidence="7">
    <location>
        <begin position="151"/>
        <end position="178"/>
    </location>
</feature>
<feature type="transmembrane region" description="Helical" evidence="7">
    <location>
        <begin position="298"/>
        <end position="316"/>
    </location>
</feature>
<feature type="transmembrane region" description="Helical" evidence="7">
    <location>
        <begin position="384"/>
        <end position="403"/>
    </location>
</feature>
<evidence type="ECO:0000256" key="7">
    <source>
        <dbReference type="SAM" id="Phobius"/>
    </source>
</evidence>
<accession>A0A1Z4C3A7</accession>
<name>A0A1Z4C3A7_9GAMM</name>
<comment type="subcellular location">
    <subcellularLocation>
        <location evidence="1">Cell membrane</location>
        <topology evidence="1">Multi-pass membrane protein</topology>
    </subcellularLocation>
</comment>
<dbReference type="EMBL" id="CP022129">
    <property type="protein sequence ID" value="ASF48012.1"/>
    <property type="molecule type" value="Genomic_DNA"/>
</dbReference>
<protein>
    <submittedName>
        <fullName evidence="9">MFS transporter</fullName>
    </submittedName>
</protein>
<keyword evidence="6 7" id="KW-0472">Membrane</keyword>
<keyword evidence="5 7" id="KW-1133">Transmembrane helix</keyword>
<dbReference type="OrthoDB" id="9775268at2"/>
<gene>
    <name evidence="9" type="ORF">CEK71_19140</name>
</gene>
<dbReference type="InterPro" id="IPR010290">
    <property type="entry name" value="TM_effector"/>
</dbReference>
<dbReference type="PANTHER" id="PTHR23513">
    <property type="entry name" value="INTEGRAL MEMBRANE EFFLUX PROTEIN-RELATED"/>
    <property type="match status" value="1"/>
</dbReference>
<evidence type="ECO:0000259" key="8">
    <source>
        <dbReference type="PROSITE" id="PS50850"/>
    </source>
</evidence>